<evidence type="ECO:0000313" key="2">
    <source>
        <dbReference type="Proteomes" id="UP001164761"/>
    </source>
</evidence>
<organism evidence="1 2">
    <name type="scientific">Alicyclobacillus fastidiosus</name>
    <dbReference type="NCBI Taxonomy" id="392011"/>
    <lineage>
        <taxon>Bacteria</taxon>
        <taxon>Bacillati</taxon>
        <taxon>Bacillota</taxon>
        <taxon>Bacilli</taxon>
        <taxon>Bacillales</taxon>
        <taxon>Alicyclobacillaceae</taxon>
        <taxon>Alicyclobacillus</taxon>
    </lineage>
</organism>
<gene>
    <name evidence="1" type="ORF">NZD89_05060</name>
</gene>
<dbReference type="EMBL" id="CP104067">
    <property type="protein sequence ID" value="WAH42802.1"/>
    <property type="molecule type" value="Genomic_DNA"/>
</dbReference>
<reference evidence="1" key="1">
    <citation type="submission" date="2022-08" db="EMBL/GenBank/DDBJ databases">
        <title>Alicyclobacillus fastidiosus DSM 17978, complete genome.</title>
        <authorList>
            <person name="Wang Q."/>
            <person name="Cai R."/>
            <person name="Wang Z."/>
        </authorList>
    </citation>
    <scope>NUCLEOTIDE SEQUENCE</scope>
    <source>
        <strain evidence="1">DSM 17978</strain>
    </source>
</reference>
<dbReference type="Proteomes" id="UP001164761">
    <property type="component" value="Chromosome"/>
</dbReference>
<sequence length="48" mass="5730">MDEKRVEEVPGKMQDKRFDSCPACRRVFRIKRQRNYCPFCGIKIPLLA</sequence>
<evidence type="ECO:0008006" key="3">
    <source>
        <dbReference type="Google" id="ProtNLM"/>
    </source>
</evidence>
<proteinExistence type="predicted"/>
<dbReference type="SUPFAM" id="SSF57903">
    <property type="entry name" value="FYVE/PHD zinc finger"/>
    <property type="match status" value="1"/>
</dbReference>
<name>A0ABY6ZJY9_9BACL</name>
<keyword evidence="2" id="KW-1185">Reference proteome</keyword>
<dbReference type="InterPro" id="IPR011011">
    <property type="entry name" value="Znf_FYVE_PHD"/>
</dbReference>
<evidence type="ECO:0000313" key="1">
    <source>
        <dbReference type="EMBL" id="WAH42802.1"/>
    </source>
</evidence>
<accession>A0ABY6ZJY9</accession>
<protein>
    <recommendedName>
        <fullName evidence="3">Zinc ribbon domain-containing protein</fullName>
    </recommendedName>
</protein>
<dbReference type="RefSeq" id="WP_268006677.1">
    <property type="nucleotide sequence ID" value="NZ_BSUT01000001.1"/>
</dbReference>